<dbReference type="PANTHER" id="PTHR14596">
    <property type="entry name" value="ZINC FINGER PROTEIN"/>
    <property type="match status" value="1"/>
</dbReference>
<dbReference type="RefSeq" id="WP_133476831.1">
    <property type="nucleotide sequence ID" value="NZ_JACCPV010000145.1"/>
</dbReference>
<feature type="compositionally biased region" description="Polar residues" evidence="1">
    <location>
        <begin position="1038"/>
        <end position="1062"/>
    </location>
</feature>
<dbReference type="GO" id="GO:0042594">
    <property type="term" value="P:response to starvation"/>
    <property type="evidence" value="ECO:0007669"/>
    <property type="project" value="TreeGrafter"/>
</dbReference>
<dbReference type="InterPro" id="IPR041100">
    <property type="entry name" value="TQ"/>
</dbReference>
<feature type="compositionally biased region" description="Polar residues" evidence="1">
    <location>
        <begin position="1071"/>
        <end position="1086"/>
    </location>
</feature>
<dbReference type="AlphaFoldDB" id="A0A4R6CQI6"/>
<keyword evidence="2" id="KW-0812">Transmembrane</keyword>
<evidence type="ECO:0000259" key="3">
    <source>
        <dbReference type="Pfam" id="PF18202"/>
    </source>
</evidence>
<gene>
    <name evidence="4" type="ORF">CEE75_13070</name>
</gene>
<dbReference type="GO" id="GO:0000981">
    <property type="term" value="F:DNA-binding transcription factor activity, RNA polymerase II-specific"/>
    <property type="evidence" value="ECO:0007669"/>
    <property type="project" value="TreeGrafter"/>
</dbReference>
<feature type="domain" description="T-Q ester bond containing" evidence="3">
    <location>
        <begin position="588"/>
        <end position="708"/>
    </location>
</feature>
<dbReference type="Gene3D" id="2.60.40.3930">
    <property type="match status" value="3"/>
</dbReference>
<feature type="domain" description="T-Q ester bond containing" evidence="3">
    <location>
        <begin position="455"/>
        <end position="584"/>
    </location>
</feature>
<name>A0A4R6CQI6_9LACO</name>
<dbReference type="Proteomes" id="UP000295195">
    <property type="component" value="Unassembled WGS sequence"/>
</dbReference>
<keyword evidence="2" id="KW-0472">Membrane</keyword>
<dbReference type="GO" id="GO:0000987">
    <property type="term" value="F:cis-regulatory region sequence-specific DNA binding"/>
    <property type="evidence" value="ECO:0007669"/>
    <property type="project" value="TreeGrafter"/>
</dbReference>
<dbReference type="PANTHER" id="PTHR14596:SF72">
    <property type="entry name" value="ZINC FINGER PROTEIN MSN2-RELATED"/>
    <property type="match status" value="1"/>
</dbReference>
<keyword evidence="2" id="KW-1133">Transmembrane helix</keyword>
<organism evidence="4 5">
    <name type="scientific">Lactobacillus crispatus</name>
    <dbReference type="NCBI Taxonomy" id="47770"/>
    <lineage>
        <taxon>Bacteria</taxon>
        <taxon>Bacillati</taxon>
        <taxon>Bacillota</taxon>
        <taxon>Bacilli</taxon>
        <taxon>Lactobacillales</taxon>
        <taxon>Lactobacillaceae</taxon>
        <taxon>Lactobacillus</taxon>
    </lineage>
</organism>
<proteinExistence type="predicted"/>
<reference evidence="4 5" key="1">
    <citation type="submission" date="2017-06" db="EMBL/GenBank/DDBJ databases">
        <authorList>
            <person name="Swanenburg J."/>
            <person name="Kort R."/>
        </authorList>
    </citation>
    <scope>NUCLEOTIDE SEQUENCE [LARGE SCALE GENOMIC DNA]</scope>
    <source>
        <strain evidence="4 5">RL05</strain>
    </source>
</reference>
<accession>A0A4R6CQI6</accession>
<evidence type="ECO:0000256" key="2">
    <source>
        <dbReference type="SAM" id="Phobius"/>
    </source>
</evidence>
<feature type="compositionally biased region" description="Low complexity" evidence="1">
    <location>
        <begin position="851"/>
        <end position="997"/>
    </location>
</feature>
<feature type="compositionally biased region" description="Basic residues" evidence="1">
    <location>
        <begin position="1006"/>
        <end position="1017"/>
    </location>
</feature>
<dbReference type="Pfam" id="PF18202">
    <property type="entry name" value="TQ"/>
    <property type="match status" value="3"/>
</dbReference>
<evidence type="ECO:0000313" key="4">
    <source>
        <dbReference type="EMBL" id="TDN28349.1"/>
    </source>
</evidence>
<evidence type="ECO:0000313" key="5">
    <source>
        <dbReference type="Proteomes" id="UP000295195"/>
    </source>
</evidence>
<feature type="domain" description="T-Q ester bond containing" evidence="3">
    <location>
        <begin position="711"/>
        <end position="825"/>
    </location>
</feature>
<feature type="transmembrane region" description="Helical" evidence="2">
    <location>
        <begin position="1094"/>
        <end position="1115"/>
    </location>
</feature>
<feature type="region of interest" description="Disordered" evidence="1">
    <location>
        <begin position="849"/>
        <end position="1086"/>
    </location>
</feature>
<comment type="caution">
    <text evidence="4">The sequence shown here is derived from an EMBL/GenBank/DDBJ whole genome shotgun (WGS) entry which is preliminary data.</text>
</comment>
<sequence>MKKVQDYQNSLVEEQHKGLKFLSAITMALPMFLGTTQKAFAIKHLDKVPMSSIVRDHSMGQGYYGTVTTPSGKQDTVHEGWHGDHDLRFYCLQPMKYTPNIGEKEQFNHYDNGNVRAVLRCGFGANSSKTMADKLGKGMPADAKAFEFGTQCAVWKVAGSIGHVTFNQTAGGKLAEACYNYIMKHYKDATYRGDGTTTLSIHQVGAQAAKTSRTRKLIADVRENKKLIKKPRNMSIKLKGLTVTQGGAAHTKQIKTATNFTAKLNNNAKTGTITAEVPAYNTVAAVYYSGDNVHQNGVALMAVKHGTAKKTYDWSTPEKPPTPPTYHEKVNYAQFDINKVDDENDKVLEAKFDIYQCTDDSGWDKGKFVGTITTDKNGVAKSGVLPQSDFHHYIAIEHSTGKNLDVDPTPVHIDLTLPNLQQNAKVTKTKDGENEVWAYHLTVQGPINNHKHLHLTSEATNLEDNSKFAQPIKGPVVINEQLRLAHLVGTVKYNVKAWLVDKATGQPITIDGKQIEVEKTIGSPNNDKNDDGIEDNVSVQLKIPDASSLAGKDVVVFSHAERADKPNHWSVDHQDLNDKHETIHFSKPEIHTKAINAETNGNQLQPTDGETLTDTIYYKELIPGKTYTVKGIVMDKQSGKAVLNNGKKVEFSKTFTAENANGEVNASVTFDAHHYWDHDLVVYETLYYTGYFLTDHRDINDQSETLHVTHPQMHTTLSYNTQKFVYPKTQNIAEDVVRYTYLIPGQQYTLRGKLMDQVTGLPVVQNGVPIVATVRFTPRMTNGTVTLTFKLNGMPYVGHTLVAFESLYYKGRILMEHADLNDASESIVIDHYHRNTTIPVIVHHRGGVHGGTVVVNNNNNNNNSNNNNENNNNGNNSSSNNSSSNNGNSGNNGSNNNQGNNSGNNGSNNNQGNNSGNNGSNNNQGNNSGNNGSNNNQGNNSGNNGSNNNGSNNNQGNNSENNGSDNTGSNNQTSTGNETTNSGNSSNVVTENNNSSQDQAPVTHVQTRKPVKRHVVKNTKPVQKPVKKQKKAVAPVENESQNNDNTPSGSAPAQSNAPQKVSTGALPVPSVQESNNTSSDNGSLPQTGNAKSNIFVELIALGLVSISGLAVVEYVRRHQTAGMD</sequence>
<dbReference type="EMBL" id="NKLP01000295">
    <property type="protein sequence ID" value="TDN28349.1"/>
    <property type="molecule type" value="Genomic_DNA"/>
</dbReference>
<evidence type="ECO:0000256" key="1">
    <source>
        <dbReference type="SAM" id="MobiDB-lite"/>
    </source>
</evidence>
<protein>
    <submittedName>
        <fullName evidence="4">Cna protein B-type domain-containing protein</fullName>
    </submittedName>
</protein>
<dbReference type="NCBIfam" id="NF033903">
    <property type="entry name" value="VaFE_rpt"/>
    <property type="match status" value="3"/>
</dbReference>